<dbReference type="EMBL" id="CM047582">
    <property type="protein sequence ID" value="KAI9916094.1"/>
    <property type="molecule type" value="Genomic_DNA"/>
</dbReference>
<accession>A0ACC0WBG8</accession>
<name>A0ACC0WBG8_9STRA</name>
<keyword evidence="2" id="KW-1185">Reference proteome</keyword>
<dbReference type="Proteomes" id="UP001163321">
    <property type="component" value="Chromosome 3"/>
</dbReference>
<evidence type="ECO:0000313" key="1">
    <source>
        <dbReference type="EMBL" id="KAI9916094.1"/>
    </source>
</evidence>
<proteinExistence type="predicted"/>
<organism evidence="1 2">
    <name type="scientific">Peronosclerospora sorghi</name>
    <dbReference type="NCBI Taxonomy" id="230839"/>
    <lineage>
        <taxon>Eukaryota</taxon>
        <taxon>Sar</taxon>
        <taxon>Stramenopiles</taxon>
        <taxon>Oomycota</taxon>
        <taxon>Peronosporomycetes</taxon>
        <taxon>Peronosporales</taxon>
        <taxon>Peronosporaceae</taxon>
        <taxon>Peronosclerospora</taxon>
    </lineage>
</organism>
<reference evidence="1 2" key="1">
    <citation type="journal article" date="2022" name="bioRxiv">
        <title>The genome of the oomycete Peronosclerospora sorghi, a cosmopolitan pathogen of maize and sorghum, is inflated with dispersed pseudogenes.</title>
        <authorList>
            <person name="Fletcher K."/>
            <person name="Martin F."/>
            <person name="Isakeit T."/>
            <person name="Cavanaugh K."/>
            <person name="Magill C."/>
            <person name="Michelmore R."/>
        </authorList>
    </citation>
    <scope>NUCLEOTIDE SEQUENCE [LARGE SCALE GENOMIC DNA]</scope>
    <source>
        <strain evidence="1">P6</strain>
    </source>
</reference>
<gene>
    <name evidence="1" type="ORF">PsorP6_007314</name>
</gene>
<comment type="caution">
    <text evidence="1">The sequence shown here is derived from an EMBL/GenBank/DDBJ whole genome shotgun (WGS) entry which is preliminary data.</text>
</comment>
<protein>
    <submittedName>
        <fullName evidence="1">Uncharacterized protein</fullName>
    </submittedName>
</protein>
<sequence length="97" mass="10902">MCNGHDESNGSNLVMRCLYVDDLVITAKTQRNVYDVKQQVDAEFGIKDLGAANLFWTLRYPKLSKGARAASRLPARGGRFQPERRQSVYYPCACSTL</sequence>
<evidence type="ECO:0000313" key="2">
    <source>
        <dbReference type="Proteomes" id="UP001163321"/>
    </source>
</evidence>